<dbReference type="NCBIfam" id="TIGR00678">
    <property type="entry name" value="holB"/>
    <property type="match status" value="1"/>
</dbReference>
<dbReference type="AlphaFoldDB" id="A0A5R9G768"/>
<dbReference type="EC" id="2.7.7.7" evidence="1"/>
<accession>A0A5R9G768</accession>
<dbReference type="EMBL" id="VCIW01000032">
    <property type="protein sequence ID" value="TLS48583.1"/>
    <property type="molecule type" value="Genomic_DNA"/>
</dbReference>
<dbReference type="PANTHER" id="PTHR11669">
    <property type="entry name" value="REPLICATION FACTOR C / DNA POLYMERASE III GAMMA-TAU SUBUNIT"/>
    <property type="match status" value="1"/>
</dbReference>
<evidence type="ECO:0000313" key="2">
    <source>
        <dbReference type="Proteomes" id="UP000309676"/>
    </source>
</evidence>
<name>A0A5R9G768_9BACL</name>
<keyword evidence="1" id="KW-0548">Nucleotidyltransferase</keyword>
<dbReference type="PANTHER" id="PTHR11669:SF8">
    <property type="entry name" value="DNA POLYMERASE III SUBUNIT DELTA"/>
    <property type="match status" value="1"/>
</dbReference>
<dbReference type="OrthoDB" id="9810148at2"/>
<dbReference type="Proteomes" id="UP000309676">
    <property type="component" value="Unassembled WGS sequence"/>
</dbReference>
<dbReference type="GO" id="GO:0008408">
    <property type="term" value="F:3'-5' exonuclease activity"/>
    <property type="evidence" value="ECO:0007669"/>
    <property type="project" value="InterPro"/>
</dbReference>
<reference evidence="1 2" key="1">
    <citation type="submission" date="2019-05" db="EMBL/GenBank/DDBJ databases">
        <authorList>
            <person name="Narsing Rao M.P."/>
            <person name="Li W.J."/>
        </authorList>
    </citation>
    <scope>NUCLEOTIDE SEQUENCE [LARGE SCALE GENOMIC DNA]</scope>
    <source>
        <strain evidence="1 2">SYSU_K30003</strain>
    </source>
</reference>
<keyword evidence="1" id="KW-0808">Transferase</keyword>
<dbReference type="FunFam" id="3.40.50.300:FF:001255">
    <property type="entry name" value="DNA polymerase III subunit delta"/>
    <property type="match status" value="1"/>
</dbReference>
<comment type="caution">
    <text evidence="1">The sequence shown here is derived from an EMBL/GenBank/DDBJ whole genome shotgun (WGS) entry which is preliminary data.</text>
</comment>
<dbReference type="InterPro" id="IPR050238">
    <property type="entry name" value="DNA_Rep/Repair_Clamp_Loader"/>
</dbReference>
<dbReference type="SUPFAM" id="SSF52540">
    <property type="entry name" value="P-loop containing nucleoside triphosphate hydrolases"/>
    <property type="match status" value="1"/>
</dbReference>
<dbReference type="InterPro" id="IPR027417">
    <property type="entry name" value="P-loop_NTPase"/>
</dbReference>
<dbReference type="GO" id="GO:0003887">
    <property type="term" value="F:DNA-directed DNA polymerase activity"/>
    <property type="evidence" value="ECO:0007669"/>
    <property type="project" value="UniProtKB-EC"/>
</dbReference>
<evidence type="ECO:0000313" key="1">
    <source>
        <dbReference type="EMBL" id="TLS48583.1"/>
    </source>
</evidence>
<dbReference type="GO" id="GO:0006261">
    <property type="term" value="P:DNA-templated DNA replication"/>
    <property type="evidence" value="ECO:0007669"/>
    <property type="project" value="TreeGrafter"/>
</dbReference>
<dbReference type="RefSeq" id="WP_138197964.1">
    <property type="nucleotide sequence ID" value="NZ_VCIW01000032.1"/>
</dbReference>
<keyword evidence="2" id="KW-1185">Reference proteome</keyword>
<protein>
    <submittedName>
        <fullName evidence="1">DNA polymerase III subunit delta</fullName>
        <ecNumber evidence="1">2.7.7.7</ecNumber>
    </submittedName>
</protein>
<dbReference type="Pfam" id="PF13177">
    <property type="entry name" value="DNA_pol3_delta2"/>
    <property type="match status" value="1"/>
</dbReference>
<dbReference type="InterPro" id="IPR004622">
    <property type="entry name" value="DNA_pol_HolB"/>
</dbReference>
<proteinExistence type="predicted"/>
<dbReference type="CDD" id="cd00009">
    <property type="entry name" value="AAA"/>
    <property type="match status" value="1"/>
</dbReference>
<dbReference type="Gene3D" id="3.40.50.300">
    <property type="entry name" value="P-loop containing nucleotide triphosphate hydrolases"/>
    <property type="match status" value="1"/>
</dbReference>
<sequence>MPFRDIPGQDRVKMQLQAALRSDALSHAYVFEGPRGTGRRATAHALAQAIHCLEGGDDACGKCAECRKIDNGNHPDVLSVDPDGATVKIDQVRELQKQFAYRTAGTKPRVYVIESADRLTPQAANALLKFLEEPTSATVAILITENGQALLPTIRSRTQRMVFLPLSPETMEAELLREGHPPALVKPAVRLAPGLSTARELIQLNWFAEIRNAVLQLAKESTRGFTASMLAAQSVAGKGEMSEHLDTLFDLFALWCKDMIVLQRQQTATVVFIDQLEFHAKQAMSKPAHHWVAVMDEALKAKRKLRGHANPQLVLERFLFALQGGT</sequence>
<organism evidence="1 2">
    <name type="scientific">Paenibacillus antri</name>
    <dbReference type="NCBI Taxonomy" id="2582848"/>
    <lineage>
        <taxon>Bacteria</taxon>
        <taxon>Bacillati</taxon>
        <taxon>Bacillota</taxon>
        <taxon>Bacilli</taxon>
        <taxon>Bacillales</taxon>
        <taxon>Paenibacillaceae</taxon>
        <taxon>Paenibacillus</taxon>
    </lineage>
</organism>
<gene>
    <name evidence="1" type="primary">holB</name>
    <name evidence="1" type="ORF">FE782_29610</name>
</gene>